<organism evidence="3 4">
    <name type="scientific">Aliarcobacter cryaerophilus</name>
    <dbReference type="NCBI Taxonomy" id="28198"/>
    <lineage>
        <taxon>Bacteria</taxon>
        <taxon>Pseudomonadati</taxon>
        <taxon>Campylobacterota</taxon>
        <taxon>Epsilonproteobacteria</taxon>
        <taxon>Campylobacterales</taxon>
        <taxon>Arcobacteraceae</taxon>
        <taxon>Aliarcobacter</taxon>
    </lineage>
</organism>
<feature type="domain" description="Nudix hydrolase" evidence="2">
    <location>
        <begin position="1"/>
        <end position="125"/>
    </location>
</feature>
<dbReference type="InterPro" id="IPR015797">
    <property type="entry name" value="NUDIX_hydrolase-like_dom_sf"/>
</dbReference>
<evidence type="ECO:0000313" key="4">
    <source>
        <dbReference type="Proteomes" id="UP001164100"/>
    </source>
</evidence>
<sequence>MMRVVVGIITDNKEILLLKKNNPDWQKGLYNGIGGKVELNTTPLETIIKKCQEELGVNILNWIELDSEISSSGIEIVYFLTTLNEGEIKKLQSQTDERAELFSINNLPTNILQDLKIQIERQFFEPKNKMNRKTKLLIYILIPIFIILLSLMIVGKIKTGSFLYYLTDKKEDIDKDKSVEFIKGFKSKLFGE</sequence>
<keyword evidence="1" id="KW-0812">Transmembrane</keyword>
<protein>
    <submittedName>
        <fullName evidence="3">NUDIX hydrolase</fullName>
    </submittedName>
</protein>
<dbReference type="InterPro" id="IPR000086">
    <property type="entry name" value="NUDIX_hydrolase_dom"/>
</dbReference>
<feature type="transmembrane region" description="Helical" evidence="1">
    <location>
        <begin position="136"/>
        <end position="155"/>
    </location>
</feature>
<dbReference type="EMBL" id="CP099556">
    <property type="protein sequence ID" value="UYF42385.1"/>
    <property type="molecule type" value="Genomic_DNA"/>
</dbReference>
<dbReference type="GO" id="GO:0016787">
    <property type="term" value="F:hydrolase activity"/>
    <property type="evidence" value="ECO:0007669"/>
    <property type="project" value="UniProtKB-KW"/>
</dbReference>
<keyword evidence="1" id="KW-0472">Membrane</keyword>
<keyword evidence="3" id="KW-0378">Hydrolase</keyword>
<dbReference type="AlphaFoldDB" id="A0AA46MY84"/>
<dbReference type="SUPFAM" id="SSF55811">
    <property type="entry name" value="Nudix"/>
    <property type="match status" value="1"/>
</dbReference>
<accession>A0AA46MY84</accession>
<dbReference type="PROSITE" id="PS51462">
    <property type="entry name" value="NUDIX"/>
    <property type="match status" value="1"/>
</dbReference>
<dbReference type="RefSeq" id="WP_263514042.1">
    <property type="nucleotide sequence ID" value="NZ_CP099556.1"/>
</dbReference>
<proteinExistence type="predicted"/>
<evidence type="ECO:0000259" key="2">
    <source>
        <dbReference type="PROSITE" id="PS51462"/>
    </source>
</evidence>
<dbReference type="Gene3D" id="3.90.79.10">
    <property type="entry name" value="Nucleoside Triphosphate Pyrophosphohydrolase"/>
    <property type="match status" value="1"/>
</dbReference>
<keyword evidence="1" id="KW-1133">Transmembrane helix</keyword>
<reference evidence="3" key="1">
    <citation type="journal article" date="2022" name="Front. Microbiol.">
        <title>Species classification and novel plasmid identifications in Arcobacter cryaerophilus and Arcobacter cryaerophilus-like organisms.</title>
        <authorList>
            <person name="Zhou G."/>
            <person name="Wang M."/>
            <person name="Wang H."/>
            <person name="Chen X."/>
            <person name="Gu Y."/>
            <person name="Shao Z."/>
            <person name="Zhang J."/>
            <person name="Zhang M."/>
        </authorList>
    </citation>
    <scope>NUCLEOTIDE SEQUENCE</scope>
    <source>
        <strain evidence="3">ICDCAC48</strain>
    </source>
</reference>
<dbReference type="Pfam" id="PF00293">
    <property type="entry name" value="NUDIX"/>
    <property type="match status" value="1"/>
</dbReference>
<dbReference type="Proteomes" id="UP001164100">
    <property type="component" value="Chromosome"/>
</dbReference>
<gene>
    <name evidence="3" type="ORF">NGX11_05605</name>
</gene>
<evidence type="ECO:0000313" key="3">
    <source>
        <dbReference type="EMBL" id="UYF42385.1"/>
    </source>
</evidence>
<name>A0AA46MY84_9BACT</name>
<evidence type="ECO:0000256" key="1">
    <source>
        <dbReference type="SAM" id="Phobius"/>
    </source>
</evidence>